<evidence type="ECO:0008006" key="4">
    <source>
        <dbReference type="Google" id="ProtNLM"/>
    </source>
</evidence>
<sequence length="127" mass="15138">MFAFLFLLMNYCKKGNLPPEEKRACELLRHNWAYHRANHDSWSDYLKEMVEYNEKLNGETGNKFSNEQAGNFVDIMLANEFDYYYKLLDSDVPGKLSFETTIIELLLIVILIYAILIYRLLRKQKRD</sequence>
<proteinExistence type="predicted"/>
<accession>A0ABR2GU28</accession>
<dbReference type="EMBL" id="JAPFFF010000064">
    <property type="protein sequence ID" value="KAK8836690.1"/>
    <property type="molecule type" value="Genomic_DNA"/>
</dbReference>
<gene>
    <name evidence="2" type="ORF">M9Y10_037627</name>
</gene>
<organism evidence="2 3">
    <name type="scientific">Tritrichomonas musculus</name>
    <dbReference type="NCBI Taxonomy" id="1915356"/>
    <lineage>
        <taxon>Eukaryota</taxon>
        <taxon>Metamonada</taxon>
        <taxon>Parabasalia</taxon>
        <taxon>Tritrichomonadida</taxon>
        <taxon>Tritrichomonadidae</taxon>
        <taxon>Tritrichomonas</taxon>
    </lineage>
</organism>
<keyword evidence="1" id="KW-0472">Membrane</keyword>
<feature type="transmembrane region" description="Helical" evidence="1">
    <location>
        <begin position="102"/>
        <end position="121"/>
    </location>
</feature>
<protein>
    <recommendedName>
        <fullName evidence="4">Cathepsin propeptide inhibitor domain-containing protein</fullName>
    </recommendedName>
</protein>
<keyword evidence="3" id="KW-1185">Reference proteome</keyword>
<keyword evidence="1" id="KW-0812">Transmembrane</keyword>
<evidence type="ECO:0000313" key="3">
    <source>
        <dbReference type="Proteomes" id="UP001470230"/>
    </source>
</evidence>
<keyword evidence="1" id="KW-1133">Transmembrane helix</keyword>
<evidence type="ECO:0000256" key="1">
    <source>
        <dbReference type="SAM" id="Phobius"/>
    </source>
</evidence>
<dbReference type="Proteomes" id="UP001470230">
    <property type="component" value="Unassembled WGS sequence"/>
</dbReference>
<name>A0ABR2GU28_9EUKA</name>
<evidence type="ECO:0000313" key="2">
    <source>
        <dbReference type="EMBL" id="KAK8836690.1"/>
    </source>
</evidence>
<reference evidence="2 3" key="1">
    <citation type="submission" date="2024-04" db="EMBL/GenBank/DDBJ databases">
        <title>Tritrichomonas musculus Genome.</title>
        <authorList>
            <person name="Alves-Ferreira E."/>
            <person name="Grigg M."/>
            <person name="Lorenzi H."/>
            <person name="Galac M."/>
        </authorList>
    </citation>
    <scope>NUCLEOTIDE SEQUENCE [LARGE SCALE GENOMIC DNA]</scope>
    <source>
        <strain evidence="2 3">EAF2021</strain>
    </source>
</reference>
<comment type="caution">
    <text evidence="2">The sequence shown here is derived from an EMBL/GenBank/DDBJ whole genome shotgun (WGS) entry which is preliminary data.</text>
</comment>